<sequence length="217" mass="24125">VLCQERLHEHPAHEDPDPVPPRLAERAARLQTYLLLRVLLLLAQPRLPPSIILAPRVGVRQDVVGVARGVEGRRRAAVTIFVGVAELGRRAVGLLERRRVRRRLRADAAVELVPFELVQDALDGLLLLGLAGPAEPLRQRGCLCGEEEEAYGATWSSSRHHRLLRQRLTAVQCLAVPVARLRQMQQPSSMESSRRQTSPTRSTTMNAPSYKLAKPSC</sequence>
<feature type="compositionally biased region" description="Basic and acidic residues" evidence="1">
    <location>
        <begin position="1"/>
        <end position="16"/>
    </location>
</feature>
<reference evidence="2" key="1">
    <citation type="submission" date="2021-11" db="EMBL/GenBank/DDBJ databases">
        <authorList>
            <consortium name="Genoscope - CEA"/>
            <person name="William W."/>
        </authorList>
    </citation>
    <scope>NUCLEOTIDE SEQUENCE</scope>
</reference>
<evidence type="ECO:0000313" key="3">
    <source>
        <dbReference type="Proteomes" id="UP000789595"/>
    </source>
</evidence>
<dbReference type="Proteomes" id="UP000789595">
    <property type="component" value="Unassembled WGS sequence"/>
</dbReference>
<feature type="compositionally biased region" description="Low complexity" evidence="1">
    <location>
        <begin position="195"/>
        <end position="204"/>
    </location>
</feature>
<accession>A0A8J2WDQ3</accession>
<protein>
    <submittedName>
        <fullName evidence="2">Uncharacterized protein</fullName>
    </submittedName>
</protein>
<feature type="non-terminal residue" evidence="2">
    <location>
        <position position="1"/>
    </location>
</feature>
<comment type="caution">
    <text evidence="2">The sequence shown here is derived from an EMBL/GenBank/DDBJ whole genome shotgun (WGS) entry which is preliminary data.</text>
</comment>
<evidence type="ECO:0000313" key="2">
    <source>
        <dbReference type="EMBL" id="CAH0364170.1"/>
    </source>
</evidence>
<proteinExistence type="predicted"/>
<feature type="region of interest" description="Disordered" evidence="1">
    <location>
        <begin position="184"/>
        <end position="217"/>
    </location>
</feature>
<dbReference type="AlphaFoldDB" id="A0A8J2WDQ3"/>
<keyword evidence="3" id="KW-1185">Reference proteome</keyword>
<evidence type="ECO:0000256" key="1">
    <source>
        <dbReference type="SAM" id="MobiDB-lite"/>
    </source>
</evidence>
<gene>
    <name evidence="2" type="ORF">PECAL_1P05220</name>
</gene>
<organism evidence="2 3">
    <name type="scientific">Pelagomonas calceolata</name>
    <dbReference type="NCBI Taxonomy" id="35677"/>
    <lineage>
        <taxon>Eukaryota</taxon>
        <taxon>Sar</taxon>
        <taxon>Stramenopiles</taxon>
        <taxon>Ochrophyta</taxon>
        <taxon>Pelagophyceae</taxon>
        <taxon>Pelagomonadales</taxon>
        <taxon>Pelagomonadaceae</taxon>
        <taxon>Pelagomonas</taxon>
    </lineage>
</organism>
<dbReference type="EMBL" id="CAKKNE010000001">
    <property type="protein sequence ID" value="CAH0364170.1"/>
    <property type="molecule type" value="Genomic_DNA"/>
</dbReference>
<feature type="region of interest" description="Disordered" evidence="1">
    <location>
        <begin position="1"/>
        <end position="21"/>
    </location>
</feature>
<name>A0A8J2WDQ3_9STRA</name>